<dbReference type="PANTHER" id="PTHR31213">
    <property type="entry name" value="OS08G0374000 PROTEIN-RELATED"/>
    <property type="match status" value="1"/>
</dbReference>
<dbReference type="FunFam" id="3.30.530.20:FF:000033">
    <property type="entry name" value="S-norcoclaurine synthase"/>
    <property type="match status" value="1"/>
</dbReference>
<reference evidence="6" key="3">
    <citation type="submission" date="2015-04" db="UniProtKB">
        <authorList>
            <consortium name="EnsemblPlants"/>
        </authorList>
    </citation>
    <scope>IDENTIFICATION</scope>
    <source>
        <strain evidence="6">cv. Jemalong A17</strain>
    </source>
</reference>
<dbReference type="GO" id="GO:0009738">
    <property type="term" value="P:abscisic acid-activated signaling pathway"/>
    <property type="evidence" value="ECO:0000318"/>
    <property type="project" value="GO_Central"/>
</dbReference>
<dbReference type="GO" id="GO:0038023">
    <property type="term" value="F:signaling receptor activity"/>
    <property type="evidence" value="ECO:0000318"/>
    <property type="project" value="GO_Central"/>
</dbReference>
<dbReference type="Proteomes" id="UP000002051">
    <property type="component" value="Chromosome 4"/>
</dbReference>
<evidence type="ECO:0000256" key="2">
    <source>
        <dbReference type="ARBA" id="ARBA00022589"/>
    </source>
</evidence>
<proteinExistence type="inferred from homology"/>
<evidence type="ECO:0000313" key="5">
    <source>
        <dbReference type="EMBL" id="RHN61742.1"/>
    </source>
</evidence>
<reference evidence="4 7" key="1">
    <citation type="journal article" date="2011" name="Nature">
        <title>The Medicago genome provides insight into the evolution of rhizobial symbioses.</title>
        <authorList>
            <person name="Young N.D."/>
            <person name="Debelle F."/>
            <person name="Oldroyd G.E."/>
            <person name="Geurts R."/>
            <person name="Cannon S.B."/>
            <person name="Udvardi M.K."/>
            <person name="Benedito V.A."/>
            <person name="Mayer K.F."/>
            <person name="Gouzy J."/>
            <person name="Schoof H."/>
            <person name="Van de Peer Y."/>
            <person name="Proost S."/>
            <person name="Cook D.R."/>
            <person name="Meyers B.C."/>
            <person name="Spannagl M."/>
            <person name="Cheung F."/>
            <person name="De Mita S."/>
            <person name="Krishnakumar V."/>
            <person name="Gundlach H."/>
            <person name="Zhou S."/>
            <person name="Mudge J."/>
            <person name="Bharti A.K."/>
            <person name="Murray J.D."/>
            <person name="Naoumkina M.A."/>
            <person name="Rosen B."/>
            <person name="Silverstein K.A."/>
            <person name="Tang H."/>
            <person name="Rombauts S."/>
            <person name="Zhao P.X."/>
            <person name="Zhou P."/>
            <person name="Barbe V."/>
            <person name="Bardou P."/>
            <person name="Bechner M."/>
            <person name="Bellec A."/>
            <person name="Berger A."/>
            <person name="Berges H."/>
            <person name="Bidwell S."/>
            <person name="Bisseling T."/>
            <person name="Choisne N."/>
            <person name="Couloux A."/>
            <person name="Denny R."/>
            <person name="Deshpande S."/>
            <person name="Dai X."/>
            <person name="Doyle J.J."/>
            <person name="Dudez A.M."/>
            <person name="Farmer A.D."/>
            <person name="Fouteau S."/>
            <person name="Franken C."/>
            <person name="Gibelin C."/>
            <person name="Gish J."/>
            <person name="Goldstein S."/>
            <person name="Gonzalez A.J."/>
            <person name="Green P.J."/>
            <person name="Hallab A."/>
            <person name="Hartog M."/>
            <person name="Hua A."/>
            <person name="Humphray S.J."/>
            <person name="Jeong D.H."/>
            <person name="Jing Y."/>
            <person name="Jocker A."/>
            <person name="Kenton S.M."/>
            <person name="Kim D.J."/>
            <person name="Klee K."/>
            <person name="Lai H."/>
            <person name="Lang C."/>
            <person name="Lin S."/>
            <person name="Macmil S.L."/>
            <person name="Magdelenat G."/>
            <person name="Matthews L."/>
            <person name="McCorrison J."/>
            <person name="Monaghan E.L."/>
            <person name="Mun J.H."/>
            <person name="Najar F.Z."/>
            <person name="Nicholson C."/>
            <person name="Noirot C."/>
            <person name="O'Bleness M."/>
            <person name="Paule C.R."/>
            <person name="Poulain J."/>
            <person name="Prion F."/>
            <person name="Qin B."/>
            <person name="Qu C."/>
            <person name="Retzel E.F."/>
            <person name="Riddle C."/>
            <person name="Sallet E."/>
            <person name="Samain S."/>
            <person name="Samson N."/>
            <person name="Sanders I."/>
            <person name="Saurat O."/>
            <person name="Scarpelli C."/>
            <person name="Schiex T."/>
            <person name="Segurens B."/>
            <person name="Severin A.J."/>
            <person name="Sherrier D.J."/>
            <person name="Shi R."/>
            <person name="Sims S."/>
            <person name="Singer S.R."/>
            <person name="Sinharoy S."/>
            <person name="Sterck L."/>
            <person name="Viollet A."/>
            <person name="Wang B.B."/>
            <person name="Wang K."/>
            <person name="Wang M."/>
            <person name="Wang X."/>
            <person name="Warfsmann J."/>
            <person name="Weissenbach J."/>
            <person name="White D.D."/>
            <person name="White J.D."/>
            <person name="Wiley G.B."/>
            <person name="Wincker P."/>
            <person name="Xing Y."/>
            <person name="Yang L."/>
            <person name="Yao Z."/>
            <person name="Ying F."/>
            <person name="Zhai J."/>
            <person name="Zhou L."/>
            <person name="Zuber A."/>
            <person name="Denarie J."/>
            <person name="Dixon R.A."/>
            <person name="May G.D."/>
            <person name="Schwartz D.C."/>
            <person name="Rogers J."/>
            <person name="Quetier F."/>
            <person name="Town C.D."/>
            <person name="Roe B.A."/>
        </authorList>
    </citation>
    <scope>NUCLEOTIDE SEQUENCE [LARGE SCALE GENOMIC DNA]</scope>
    <source>
        <strain evidence="4">A17</strain>
        <strain evidence="6 7">cv. Jemalong A17</strain>
    </source>
</reference>
<protein>
    <submittedName>
        <fullName evidence="5">Putative (S)-norcoclaurine synthase</fullName>
        <ecNumber evidence="5">4.2.1.78</ecNumber>
    </submittedName>
    <submittedName>
        <fullName evidence="4">S-norcoclaurine synthase-like protein</fullName>
    </submittedName>
</protein>
<evidence type="ECO:0000313" key="6">
    <source>
        <dbReference type="EnsemblPlants" id="KEH30672"/>
    </source>
</evidence>
<dbReference type="EnsemblPlants" id="KEH30672">
    <property type="protein sequence ID" value="KEH30672"/>
    <property type="gene ID" value="MTR_4g478130"/>
</dbReference>
<gene>
    <name evidence="6" type="primary">25494434</name>
    <name evidence="4" type="ordered locus">MTR_4g478130</name>
    <name evidence="5" type="ORF">MtrunA17_Chr4g0039921</name>
</gene>
<evidence type="ECO:0000256" key="1">
    <source>
        <dbReference type="ARBA" id="ARBA00009744"/>
    </source>
</evidence>
<dbReference type="GO" id="GO:0009820">
    <property type="term" value="P:alkaloid metabolic process"/>
    <property type="evidence" value="ECO:0007669"/>
    <property type="project" value="UniProtKB-KW"/>
</dbReference>
<reference evidence="5" key="4">
    <citation type="journal article" date="2018" name="Nat. Plants">
        <title>Whole-genome landscape of Medicago truncatula symbiotic genes.</title>
        <authorList>
            <person name="Pecrix Y."/>
            <person name="Gamas P."/>
            <person name="Carrere S."/>
        </authorList>
    </citation>
    <scope>NUCLEOTIDE SEQUENCE</scope>
    <source>
        <tissue evidence="5">Leaves</tissue>
    </source>
</reference>
<dbReference type="EMBL" id="PSQE01000004">
    <property type="protein sequence ID" value="RHN61742.1"/>
    <property type="molecule type" value="Genomic_DNA"/>
</dbReference>
<dbReference type="STRING" id="3880.A0A072ULU0"/>
<dbReference type="HOGENOM" id="CLU_121654_0_0_1"/>
<comment type="similarity">
    <text evidence="1">Belongs to the BetVI family.</text>
</comment>
<dbReference type="GO" id="GO:0004864">
    <property type="term" value="F:protein phosphatase inhibitor activity"/>
    <property type="evidence" value="ECO:0000318"/>
    <property type="project" value="GO_Central"/>
</dbReference>
<dbReference type="SUPFAM" id="SSF55961">
    <property type="entry name" value="Bet v1-like"/>
    <property type="match status" value="1"/>
</dbReference>
<evidence type="ECO:0000259" key="3">
    <source>
        <dbReference type="Pfam" id="PF00407"/>
    </source>
</evidence>
<sequence>MFGQLEHELELHVPASEAWDLFGTLAIGKVVEEEMPERFQKVELIEGDGGVGTILKLTFTPGLPGPTGLKEKFTKIDNEKHIKEVEVVEGGCLDLGFTLFRVRMEVIEKGKDSSIIKTTLEYEVKEEEAANVALASIQQLAEIVEVGKNYLNRNKDAKEVK</sequence>
<keyword evidence="5" id="KW-0456">Lyase</keyword>
<organism evidence="4 7">
    <name type="scientific">Medicago truncatula</name>
    <name type="common">Barrel medic</name>
    <name type="synonym">Medicago tribuloides</name>
    <dbReference type="NCBI Taxonomy" id="3880"/>
    <lineage>
        <taxon>Eukaryota</taxon>
        <taxon>Viridiplantae</taxon>
        <taxon>Streptophyta</taxon>
        <taxon>Embryophyta</taxon>
        <taxon>Tracheophyta</taxon>
        <taxon>Spermatophyta</taxon>
        <taxon>Magnoliopsida</taxon>
        <taxon>eudicotyledons</taxon>
        <taxon>Gunneridae</taxon>
        <taxon>Pentapetalae</taxon>
        <taxon>rosids</taxon>
        <taxon>fabids</taxon>
        <taxon>Fabales</taxon>
        <taxon>Fabaceae</taxon>
        <taxon>Papilionoideae</taxon>
        <taxon>50 kb inversion clade</taxon>
        <taxon>NPAAA clade</taxon>
        <taxon>Hologalegina</taxon>
        <taxon>IRL clade</taxon>
        <taxon>Trifolieae</taxon>
        <taxon>Medicago</taxon>
    </lineage>
</organism>
<evidence type="ECO:0000313" key="4">
    <source>
        <dbReference type="EMBL" id="KEH30672.1"/>
    </source>
</evidence>
<dbReference type="EC" id="4.2.1.78" evidence="5"/>
<keyword evidence="7" id="KW-1185">Reference proteome</keyword>
<dbReference type="Gene3D" id="3.30.530.20">
    <property type="match status" value="1"/>
</dbReference>
<dbReference type="InterPro" id="IPR000916">
    <property type="entry name" value="Bet_v_I/MLP"/>
</dbReference>
<dbReference type="Proteomes" id="UP000265566">
    <property type="component" value="Chromosome 4"/>
</dbReference>
<dbReference type="GO" id="GO:0010427">
    <property type="term" value="F:abscisic acid binding"/>
    <property type="evidence" value="ECO:0000318"/>
    <property type="project" value="GO_Central"/>
</dbReference>
<dbReference type="InterPro" id="IPR023393">
    <property type="entry name" value="START-like_dom_sf"/>
</dbReference>
<accession>A0A072ULU0</accession>
<name>A0A072ULU0_MEDTR</name>
<dbReference type="OrthoDB" id="1879545at2759"/>
<dbReference type="GO" id="GO:0005634">
    <property type="term" value="C:nucleus"/>
    <property type="evidence" value="ECO:0000318"/>
    <property type="project" value="GO_Central"/>
</dbReference>
<dbReference type="Pfam" id="PF00407">
    <property type="entry name" value="Bet_v_1"/>
    <property type="match status" value="1"/>
</dbReference>
<dbReference type="InterPro" id="IPR050279">
    <property type="entry name" value="Plant_def-hormone_signal"/>
</dbReference>
<dbReference type="KEGG" id="mtr:25494434"/>
<dbReference type="CDD" id="cd07816">
    <property type="entry name" value="Bet_v1-like"/>
    <property type="match status" value="1"/>
</dbReference>
<evidence type="ECO:0000313" key="7">
    <source>
        <dbReference type="Proteomes" id="UP000002051"/>
    </source>
</evidence>
<dbReference type="Gramene" id="rna24233">
    <property type="protein sequence ID" value="RHN61742.1"/>
    <property type="gene ID" value="gene24233"/>
</dbReference>
<dbReference type="GO" id="GO:0005737">
    <property type="term" value="C:cytoplasm"/>
    <property type="evidence" value="ECO:0000318"/>
    <property type="project" value="GO_Central"/>
</dbReference>
<reference evidence="4 7" key="2">
    <citation type="journal article" date="2014" name="BMC Genomics">
        <title>An improved genome release (version Mt4.0) for the model legume Medicago truncatula.</title>
        <authorList>
            <person name="Tang H."/>
            <person name="Krishnakumar V."/>
            <person name="Bidwell S."/>
            <person name="Rosen B."/>
            <person name="Chan A."/>
            <person name="Zhou S."/>
            <person name="Gentzbittel L."/>
            <person name="Childs K.L."/>
            <person name="Yandell M."/>
            <person name="Gundlach H."/>
            <person name="Mayer K.F."/>
            <person name="Schwartz D.C."/>
            <person name="Town C.D."/>
        </authorList>
    </citation>
    <scope>GENOME REANNOTATION</scope>
    <source>
        <strain evidence="4">A17</strain>
        <strain evidence="6 7">cv. Jemalong A17</strain>
    </source>
</reference>
<dbReference type="EMBL" id="CM001220">
    <property type="protein sequence ID" value="KEH30672.1"/>
    <property type="molecule type" value="Genomic_DNA"/>
</dbReference>
<keyword evidence="2" id="KW-0017">Alkaloid metabolism</keyword>
<feature type="domain" description="Bet v I/Major latex protein" evidence="3">
    <location>
        <begin position="3"/>
        <end position="131"/>
    </location>
</feature>
<dbReference type="GO" id="GO:0016829">
    <property type="term" value="F:lyase activity"/>
    <property type="evidence" value="ECO:0007669"/>
    <property type="project" value="UniProtKB-KW"/>
</dbReference>
<dbReference type="PANTHER" id="PTHR31213:SF19">
    <property type="entry name" value="BET V I_MAJOR LATEX PROTEIN DOMAIN-CONTAINING PROTEIN"/>
    <property type="match status" value="1"/>
</dbReference>
<dbReference type="GO" id="GO:0006952">
    <property type="term" value="P:defense response"/>
    <property type="evidence" value="ECO:0007669"/>
    <property type="project" value="InterPro"/>
</dbReference>
<dbReference type="AlphaFoldDB" id="A0A072ULU0"/>